<keyword evidence="2" id="KW-1003">Cell membrane</keyword>
<evidence type="ECO:0000256" key="5">
    <source>
        <dbReference type="ARBA" id="ARBA00022989"/>
    </source>
</evidence>
<comment type="similarity">
    <text evidence="7">Belongs to the ABC transporter superfamily. Macrolide exporter (TC 3.A.1.122) family.</text>
</comment>
<protein>
    <submittedName>
        <fullName evidence="9">ABC transporter</fullName>
    </submittedName>
</protein>
<keyword evidence="10" id="KW-1185">Reference proteome</keyword>
<feature type="domain" description="ABC transporter" evidence="8">
    <location>
        <begin position="4"/>
        <end position="232"/>
    </location>
</feature>
<accession>A0A2K4MPH2</accession>
<evidence type="ECO:0000256" key="1">
    <source>
        <dbReference type="ARBA" id="ARBA00022448"/>
    </source>
</evidence>
<dbReference type="InterPro" id="IPR017871">
    <property type="entry name" value="ABC_transporter-like_CS"/>
</dbReference>
<dbReference type="FunFam" id="3.40.50.300:FF:000032">
    <property type="entry name" value="Export ABC transporter ATP-binding protein"/>
    <property type="match status" value="1"/>
</dbReference>
<dbReference type="PANTHER" id="PTHR24220">
    <property type="entry name" value="IMPORT ATP-BINDING PROTEIN"/>
    <property type="match status" value="1"/>
</dbReference>
<dbReference type="RefSeq" id="WP_103319311.1">
    <property type="nucleotide sequence ID" value="NZ_PPTF01000030.1"/>
</dbReference>
<dbReference type="InterPro" id="IPR003439">
    <property type="entry name" value="ABC_transporter-like_ATP-bd"/>
</dbReference>
<dbReference type="GO" id="GO:0022857">
    <property type="term" value="F:transmembrane transporter activity"/>
    <property type="evidence" value="ECO:0007669"/>
    <property type="project" value="TreeGrafter"/>
</dbReference>
<keyword evidence="5" id="KW-0812">Transmembrane</keyword>
<evidence type="ECO:0000256" key="2">
    <source>
        <dbReference type="ARBA" id="ARBA00022475"/>
    </source>
</evidence>
<dbReference type="GO" id="GO:0098796">
    <property type="term" value="C:membrane protein complex"/>
    <property type="evidence" value="ECO:0007669"/>
    <property type="project" value="UniProtKB-ARBA"/>
</dbReference>
<sequence>MWTVEMRGVCKHYQLDQITVPALQDVALTIRPGGFTVLAGPSGSGKTTLLNLIGGVDRPDAGSILVAGQDIVHLGDDALSDFRARHIGFIFQNFNLLPVLSACENVEYPLILNRVAAPERKRRVSELLDAVGLADKARNRPGQLSGGQRQRVAIARALAHRPSLVLADEPTANLDSQTGAAILGLLRDLQRQYQLTVVFSSHDPQVIAAADDRYQVRDGRVSQLQAQIEKEIA</sequence>
<dbReference type="CDD" id="cd03255">
    <property type="entry name" value="ABC_MJ0796_LolCDE_FtsE"/>
    <property type="match status" value="1"/>
</dbReference>
<dbReference type="SMART" id="SM00382">
    <property type="entry name" value="AAA"/>
    <property type="match status" value="1"/>
</dbReference>
<dbReference type="PROSITE" id="PS00211">
    <property type="entry name" value="ABC_TRANSPORTER_1"/>
    <property type="match status" value="1"/>
</dbReference>
<comment type="caution">
    <text evidence="9">The sequence shown here is derived from an EMBL/GenBank/DDBJ whole genome shotgun (WGS) entry which is preliminary data.</text>
</comment>
<dbReference type="GO" id="GO:0005886">
    <property type="term" value="C:plasma membrane"/>
    <property type="evidence" value="ECO:0007669"/>
    <property type="project" value="TreeGrafter"/>
</dbReference>
<keyword evidence="1" id="KW-0813">Transport</keyword>
<keyword evidence="4" id="KW-0067">ATP-binding</keyword>
<keyword evidence="6" id="KW-0046">Antibiotic resistance</keyword>
<dbReference type="GO" id="GO:0046677">
    <property type="term" value="P:response to antibiotic"/>
    <property type="evidence" value="ECO:0007669"/>
    <property type="project" value="UniProtKB-KW"/>
</dbReference>
<dbReference type="InterPro" id="IPR027417">
    <property type="entry name" value="P-loop_NTPase"/>
</dbReference>
<evidence type="ECO:0000259" key="8">
    <source>
        <dbReference type="PROSITE" id="PS50893"/>
    </source>
</evidence>
<name>A0A2K4MPH2_9NEIS</name>
<keyword evidence="5" id="KW-1133">Transmembrane helix</keyword>
<reference evidence="9 10" key="1">
    <citation type="submission" date="2018-01" db="EMBL/GenBank/DDBJ databases">
        <title>Genomic Sequence of Chromobacterium MWU13-2610 from wild cranberry bogs within the Cape Cod National Seashore.</title>
        <authorList>
            <person name="O'Hara-Hanley K."/>
            <person name="Soby S."/>
            <person name="Harrison A."/>
        </authorList>
    </citation>
    <scope>NUCLEOTIDE SEQUENCE [LARGE SCALE GENOMIC DNA]</scope>
    <source>
        <strain evidence="9 10">MWU13-2610</strain>
    </source>
</reference>
<dbReference type="InterPro" id="IPR017911">
    <property type="entry name" value="MacB-like_ATP-bd"/>
</dbReference>
<evidence type="ECO:0000256" key="7">
    <source>
        <dbReference type="ARBA" id="ARBA00038388"/>
    </source>
</evidence>
<keyword evidence="3" id="KW-0547">Nucleotide-binding</keyword>
<dbReference type="InterPro" id="IPR003593">
    <property type="entry name" value="AAA+_ATPase"/>
</dbReference>
<dbReference type="GO" id="GO:0016887">
    <property type="term" value="F:ATP hydrolysis activity"/>
    <property type="evidence" value="ECO:0007669"/>
    <property type="project" value="InterPro"/>
</dbReference>
<evidence type="ECO:0000256" key="6">
    <source>
        <dbReference type="ARBA" id="ARBA00023251"/>
    </source>
</evidence>
<dbReference type="GO" id="GO:0005524">
    <property type="term" value="F:ATP binding"/>
    <property type="evidence" value="ECO:0007669"/>
    <property type="project" value="UniProtKB-KW"/>
</dbReference>
<proteinExistence type="inferred from homology"/>
<gene>
    <name evidence="9" type="ORF">C2134_08860</name>
</gene>
<dbReference type="Proteomes" id="UP000236416">
    <property type="component" value="Unassembled WGS sequence"/>
</dbReference>
<dbReference type="AlphaFoldDB" id="A0A2K4MPH2"/>
<evidence type="ECO:0000313" key="10">
    <source>
        <dbReference type="Proteomes" id="UP000236416"/>
    </source>
</evidence>
<evidence type="ECO:0000313" key="9">
    <source>
        <dbReference type="EMBL" id="POA98958.1"/>
    </source>
</evidence>
<dbReference type="EMBL" id="PPTF01000030">
    <property type="protein sequence ID" value="POA98958.1"/>
    <property type="molecule type" value="Genomic_DNA"/>
</dbReference>
<organism evidence="9 10">
    <name type="scientific">Chromobacterium sinusclupearum</name>
    <dbReference type="NCBI Taxonomy" id="2077146"/>
    <lineage>
        <taxon>Bacteria</taxon>
        <taxon>Pseudomonadati</taxon>
        <taxon>Pseudomonadota</taxon>
        <taxon>Betaproteobacteria</taxon>
        <taxon>Neisseriales</taxon>
        <taxon>Chromobacteriaceae</taxon>
        <taxon>Chromobacterium</taxon>
    </lineage>
</organism>
<dbReference type="PROSITE" id="PS50893">
    <property type="entry name" value="ABC_TRANSPORTER_2"/>
    <property type="match status" value="1"/>
</dbReference>
<dbReference type="Gene3D" id="3.40.50.300">
    <property type="entry name" value="P-loop containing nucleotide triphosphate hydrolases"/>
    <property type="match status" value="1"/>
</dbReference>
<dbReference type="Pfam" id="PF00005">
    <property type="entry name" value="ABC_tran"/>
    <property type="match status" value="1"/>
</dbReference>
<keyword evidence="5" id="KW-0472">Membrane</keyword>
<dbReference type="InterPro" id="IPR015854">
    <property type="entry name" value="ABC_transpr_LolD-like"/>
</dbReference>
<evidence type="ECO:0000256" key="3">
    <source>
        <dbReference type="ARBA" id="ARBA00022741"/>
    </source>
</evidence>
<dbReference type="SUPFAM" id="SSF52540">
    <property type="entry name" value="P-loop containing nucleoside triphosphate hydrolases"/>
    <property type="match status" value="1"/>
</dbReference>
<evidence type="ECO:0000256" key="4">
    <source>
        <dbReference type="ARBA" id="ARBA00022840"/>
    </source>
</evidence>